<reference evidence="4" key="1">
    <citation type="submission" date="2025-08" db="UniProtKB">
        <authorList>
            <consortium name="RefSeq"/>
        </authorList>
    </citation>
    <scope>IDENTIFICATION</scope>
</reference>
<keyword evidence="2" id="KW-0472">Membrane</keyword>
<evidence type="ECO:0000256" key="1">
    <source>
        <dbReference type="SAM" id="MobiDB-lite"/>
    </source>
</evidence>
<dbReference type="AlphaFoldDB" id="A0A6J1VV42"/>
<organism evidence="3 4">
    <name type="scientific">Notechis scutatus</name>
    <name type="common">mainland tiger snake</name>
    <dbReference type="NCBI Taxonomy" id="8663"/>
    <lineage>
        <taxon>Eukaryota</taxon>
        <taxon>Metazoa</taxon>
        <taxon>Chordata</taxon>
        <taxon>Craniata</taxon>
        <taxon>Vertebrata</taxon>
        <taxon>Euteleostomi</taxon>
        <taxon>Lepidosauria</taxon>
        <taxon>Squamata</taxon>
        <taxon>Bifurcata</taxon>
        <taxon>Unidentata</taxon>
        <taxon>Episquamata</taxon>
        <taxon>Toxicofera</taxon>
        <taxon>Serpentes</taxon>
        <taxon>Colubroidea</taxon>
        <taxon>Elapidae</taxon>
        <taxon>Hydrophiinae</taxon>
        <taxon>Notechis</taxon>
    </lineage>
</organism>
<sequence>MASAFEEAPVVGFLFFIAGVSLLSACFVALCVACKRCERQTKVFGKGKIYHVDLAVPGPMVPLAFGGSLPNLQQDGGSDPGDASIAPALLTLPRLSDKDVDTVGSCSFHFLPQRDLPNVSLSPEVTYSNLSFPKRGEVTLFESQRVEGEENQNSHPAADKMVENVQAGGPSYACVAKKKKEKKKATNGKQTWMEMDKPQEMDKPPLTGTALPPPTKEIEEMYSVVCKKKKKKKTHHSEGAGEETAPQAKGIPAHCQERMVSQESNGIASYQSSSAPTATEPYYESVPCEPRAKVASQPVAEPAYESVDTYCKEVKRKWKAPKNKMAPENLYESIDRVAIQGQD</sequence>
<feature type="region of interest" description="Disordered" evidence="1">
    <location>
        <begin position="230"/>
        <end position="283"/>
    </location>
</feature>
<evidence type="ECO:0000256" key="2">
    <source>
        <dbReference type="SAM" id="Phobius"/>
    </source>
</evidence>
<dbReference type="KEGG" id="nss:113425784"/>
<keyword evidence="2" id="KW-1133">Transmembrane helix</keyword>
<feature type="compositionally biased region" description="Polar residues" evidence="1">
    <location>
        <begin position="259"/>
        <end position="277"/>
    </location>
</feature>
<name>A0A6J1VV42_9SAUR</name>
<evidence type="ECO:0000313" key="3">
    <source>
        <dbReference type="Proteomes" id="UP000504612"/>
    </source>
</evidence>
<dbReference type="GeneID" id="113425784"/>
<dbReference type="RefSeq" id="XP_026543844.1">
    <property type="nucleotide sequence ID" value="XM_026688059.1"/>
</dbReference>
<accession>A0A6J1VV42</accession>
<keyword evidence="3" id="KW-1185">Reference proteome</keyword>
<keyword evidence="2" id="KW-0812">Transmembrane</keyword>
<evidence type="ECO:0000313" key="4">
    <source>
        <dbReference type="RefSeq" id="XP_026543844.1"/>
    </source>
</evidence>
<proteinExistence type="predicted"/>
<dbReference type="Proteomes" id="UP000504612">
    <property type="component" value="Unplaced"/>
</dbReference>
<protein>
    <submittedName>
        <fullName evidence="4">Uncharacterized protein LOC113425784</fullName>
    </submittedName>
</protein>
<feature type="transmembrane region" description="Helical" evidence="2">
    <location>
        <begin position="12"/>
        <end position="34"/>
    </location>
</feature>
<gene>
    <name evidence="4" type="primary">LOC113425784</name>
</gene>